<dbReference type="EMBL" id="VXIV02001318">
    <property type="protein sequence ID" value="KAF6033496.1"/>
    <property type="molecule type" value="Genomic_DNA"/>
</dbReference>
<dbReference type="InterPro" id="IPR011990">
    <property type="entry name" value="TPR-like_helical_dom_sf"/>
</dbReference>
<dbReference type="Gene3D" id="1.25.40.10">
    <property type="entry name" value="Tetratricopeptide repeat domain"/>
    <property type="match status" value="4"/>
</dbReference>
<gene>
    <name evidence="4" type="ORF">EB796_008195</name>
</gene>
<dbReference type="PANTHER" id="PTHR11102">
    <property type="entry name" value="SEL-1-LIKE PROTEIN"/>
    <property type="match status" value="1"/>
</dbReference>
<dbReference type="SUPFAM" id="SSF81901">
    <property type="entry name" value="HCP-like"/>
    <property type="match status" value="3"/>
</dbReference>
<dbReference type="AlphaFoldDB" id="A0A7J7K7G3"/>
<dbReference type="Proteomes" id="UP000593567">
    <property type="component" value="Unassembled WGS sequence"/>
</dbReference>
<feature type="region of interest" description="Disordered" evidence="2">
    <location>
        <begin position="296"/>
        <end position="331"/>
    </location>
</feature>
<evidence type="ECO:0000256" key="3">
    <source>
        <dbReference type="SAM" id="Phobius"/>
    </source>
</evidence>
<dbReference type="SMART" id="SM00671">
    <property type="entry name" value="SEL1"/>
    <property type="match status" value="11"/>
</dbReference>
<keyword evidence="3" id="KW-0812">Transmembrane</keyword>
<reference evidence="4" key="1">
    <citation type="submission" date="2020-06" db="EMBL/GenBank/DDBJ databases">
        <title>Draft genome of Bugula neritina, a colonial animal packing powerful symbionts and potential medicines.</title>
        <authorList>
            <person name="Rayko M."/>
        </authorList>
    </citation>
    <scope>NUCLEOTIDE SEQUENCE [LARGE SCALE GENOMIC DNA]</scope>
    <source>
        <strain evidence="4">Kwan_BN1</strain>
    </source>
</reference>
<dbReference type="GO" id="GO:0036503">
    <property type="term" value="P:ERAD pathway"/>
    <property type="evidence" value="ECO:0007669"/>
    <property type="project" value="TreeGrafter"/>
</dbReference>
<sequence length="920" mass="101703">MNTESININSSDVSFRLLKLSSIWFQFDVVKILFVLYKSSLNVAMQSKIVLIFVLGVLCYDNVAVLSQQPPHPGDKGAQSSNGAEQSDEPLIQVTDEYVEVEVTVGDGGTNNNVESAGNNNDENDVPSTNTQSHSVNTDSHSHSVDTDTQSHSVDTDTQPHSVNTEENRKDEREAEDSSSIEGREEIKTASSEIPIDDDFQTREELSRISTTSGHLVIDLDAPPFVLDAAGIEADRVEKVTPEKEVTDGPVTRKYFRIKYKQRADSPKYQLDIWVQTQQKAGGNWVTHLQSRKFLTPGEPVSAESAPEEEEDDETDSEEEEQDEESLTPEQLEAKGLYDEAMKMQTSGTHAASKRSYQLLVGAARLNHTKSRELVAFAHLFGDFLTQNLTKAYSTFEQLSNEGNPRGQLGLGLMYATGVHVNSSQAKALVYITFSALGGDELAQMILGYRHLSGVGVPSSCETALIYYGKAAKKVADKVSASGGQLIHRIRLYDEAETTSSSASSIIDDDLIQYYQFLASKGDTSAQLSLGQLFYQGGKGVAIDHDAAYTYFSQASAGGNANADAFLGKMYAEGAGSLKQNYQTAYEYFLSAADQGNPVGQSGLGMLYLKGHHVDKDLTKAFQYFQKSADQNWVDGLLQLGLMYYKGEGVRKDYKSALKYFNSASKSGNILAVYNLAQMHASGSGVMRACHTAVEFYKNVAERGSWSKMLMEAHEFYSQGQVDVAMLKYLVSAELGYEVAQSNVAYLLDTGESKTYKNIERYKRALLQWNRAAGQGYTVARIKLGDYHYYGLGTNIDYEQAIQHYRVASEQHNSAQAMFNLAYMHEAGLGLKQDLHLAKRFYDMAAETDKDAYVPVSLALFRLSFLSSLDNLSNMSGWYVFSSLHPQLYLGPSWDMYLIALLGVLFGIILMVRSNVLRLP</sequence>
<protein>
    <submittedName>
        <fullName evidence="4">SEL1L</fullName>
    </submittedName>
</protein>
<organism evidence="4 5">
    <name type="scientific">Bugula neritina</name>
    <name type="common">Brown bryozoan</name>
    <name type="synonym">Sertularia neritina</name>
    <dbReference type="NCBI Taxonomy" id="10212"/>
    <lineage>
        <taxon>Eukaryota</taxon>
        <taxon>Metazoa</taxon>
        <taxon>Spiralia</taxon>
        <taxon>Lophotrochozoa</taxon>
        <taxon>Bryozoa</taxon>
        <taxon>Gymnolaemata</taxon>
        <taxon>Cheilostomatida</taxon>
        <taxon>Flustrina</taxon>
        <taxon>Buguloidea</taxon>
        <taxon>Bugulidae</taxon>
        <taxon>Bugula</taxon>
    </lineage>
</organism>
<feature type="transmembrane region" description="Helical" evidence="3">
    <location>
        <begin position="894"/>
        <end position="912"/>
    </location>
</feature>
<name>A0A7J7K7G3_BUGNE</name>
<accession>A0A7J7K7G3</accession>
<dbReference type="Pfam" id="PF08238">
    <property type="entry name" value="Sel1"/>
    <property type="match status" value="10"/>
</dbReference>
<proteinExistence type="inferred from homology"/>
<evidence type="ECO:0000256" key="1">
    <source>
        <dbReference type="ARBA" id="ARBA00038101"/>
    </source>
</evidence>
<dbReference type="OrthoDB" id="6277574at2759"/>
<keyword evidence="3" id="KW-1133">Transmembrane helix</keyword>
<feature type="compositionally biased region" description="Basic and acidic residues" evidence="2">
    <location>
        <begin position="164"/>
        <end position="173"/>
    </location>
</feature>
<feature type="region of interest" description="Disordered" evidence="2">
    <location>
        <begin position="105"/>
        <end position="197"/>
    </location>
</feature>
<keyword evidence="5" id="KW-1185">Reference proteome</keyword>
<feature type="compositionally biased region" description="Polar residues" evidence="2">
    <location>
        <begin position="115"/>
        <end position="139"/>
    </location>
</feature>
<dbReference type="InterPro" id="IPR050767">
    <property type="entry name" value="Sel1_AlgK"/>
</dbReference>
<evidence type="ECO:0000313" key="5">
    <source>
        <dbReference type="Proteomes" id="UP000593567"/>
    </source>
</evidence>
<evidence type="ECO:0000313" key="4">
    <source>
        <dbReference type="EMBL" id="KAF6033496.1"/>
    </source>
</evidence>
<keyword evidence="3" id="KW-0472">Membrane</keyword>
<comment type="caution">
    <text evidence="4">The sequence shown here is derived from an EMBL/GenBank/DDBJ whole genome shotgun (WGS) entry which is preliminary data.</text>
</comment>
<comment type="similarity">
    <text evidence="1">Belongs to the sel-1 family.</text>
</comment>
<evidence type="ECO:0000256" key="2">
    <source>
        <dbReference type="SAM" id="MobiDB-lite"/>
    </source>
</evidence>
<feature type="compositionally biased region" description="Acidic residues" evidence="2">
    <location>
        <begin position="306"/>
        <end position="327"/>
    </location>
</feature>
<feature type="compositionally biased region" description="Polar residues" evidence="2">
    <location>
        <begin position="147"/>
        <end position="163"/>
    </location>
</feature>
<dbReference type="GO" id="GO:0005789">
    <property type="term" value="C:endoplasmic reticulum membrane"/>
    <property type="evidence" value="ECO:0007669"/>
    <property type="project" value="TreeGrafter"/>
</dbReference>
<dbReference type="PANTHER" id="PTHR11102:SF147">
    <property type="entry name" value="SEL1L ADAPTOR SUBUNIT OF ERAD E3 UBIQUITIN LIGASE"/>
    <property type="match status" value="1"/>
</dbReference>
<feature type="compositionally biased region" description="Low complexity" evidence="2">
    <location>
        <begin position="105"/>
        <end position="114"/>
    </location>
</feature>
<dbReference type="InterPro" id="IPR006597">
    <property type="entry name" value="Sel1-like"/>
</dbReference>